<evidence type="ECO:0000313" key="3">
    <source>
        <dbReference type="Proteomes" id="UP001456524"/>
    </source>
</evidence>
<proteinExistence type="predicted"/>
<sequence length="222" mass="23915">MLRALNTTERKSYIGAVKCLQSKQGISGSIFAGVRSRYDDFVAAHINETDYVHFVYEAALREGCGWAGGQPYWDWTLDATPDTFLNSPVFDNVTGFGGNGVDIHVPGKLEGGCVKDGPFSNYTVSMGPNNSTAYNPRCMTRDIASGFASAKLNSTMVEWTLSADNYLDFDVRAEGDVSVAGMTYHAGGHKGVGGDTGIIADRPVQGPDTKFAYPFDFYGDVA</sequence>
<dbReference type="SUPFAM" id="SSF48056">
    <property type="entry name" value="Di-copper centre-containing domain"/>
    <property type="match status" value="1"/>
</dbReference>
<protein>
    <recommendedName>
        <fullName evidence="1">Tyrosinase copper-binding domain-containing protein</fullName>
    </recommendedName>
</protein>
<organism evidence="2 3">
    <name type="scientific">Phyllosticta citrichinensis</name>
    <dbReference type="NCBI Taxonomy" id="1130410"/>
    <lineage>
        <taxon>Eukaryota</taxon>
        <taxon>Fungi</taxon>
        <taxon>Dikarya</taxon>
        <taxon>Ascomycota</taxon>
        <taxon>Pezizomycotina</taxon>
        <taxon>Dothideomycetes</taxon>
        <taxon>Dothideomycetes incertae sedis</taxon>
        <taxon>Botryosphaeriales</taxon>
        <taxon>Phyllostictaceae</taxon>
        <taxon>Phyllosticta</taxon>
    </lineage>
</organism>
<dbReference type="InterPro" id="IPR008922">
    <property type="entry name" value="Di-copper_centre_dom_sf"/>
</dbReference>
<keyword evidence="3" id="KW-1185">Reference proteome</keyword>
<dbReference type="Proteomes" id="UP001456524">
    <property type="component" value="Unassembled WGS sequence"/>
</dbReference>
<name>A0ABR1Y7Y9_9PEZI</name>
<reference evidence="2 3" key="1">
    <citation type="journal article" date="2022" name="G3 (Bethesda)">
        <title>Enemy or ally: a genomic approach to elucidate the lifestyle of Phyllosticta citrichinaensis.</title>
        <authorList>
            <person name="Buijs V.A."/>
            <person name="Groenewald J.Z."/>
            <person name="Haridas S."/>
            <person name="LaButti K.M."/>
            <person name="Lipzen A."/>
            <person name="Martin F.M."/>
            <person name="Barry K."/>
            <person name="Grigoriev I.V."/>
            <person name="Crous P.W."/>
            <person name="Seidl M.F."/>
        </authorList>
    </citation>
    <scope>NUCLEOTIDE SEQUENCE [LARGE SCALE GENOMIC DNA]</scope>
    <source>
        <strain evidence="2 3">CBS 129764</strain>
    </source>
</reference>
<accession>A0ABR1Y7Y9</accession>
<dbReference type="Gene3D" id="1.10.1280.10">
    <property type="entry name" value="Di-copper center containing domain from catechol oxidase"/>
    <property type="match status" value="1"/>
</dbReference>
<gene>
    <name evidence="2" type="ORF">IWX90DRAFT_482807</name>
</gene>
<evidence type="ECO:0000259" key="1">
    <source>
        <dbReference type="Pfam" id="PF00264"/>
    </source>
</evidence>
<evidence type="ECO:0000313" key="2">
    <source>
        <dbReference type="EMBL" id="KAK8177845.1"/>
    </source>
</evidence>
<dbReference type="InterPro" id="IPR002227">
    <property type="entry name" value="Tyrosinase_Cu-bd"/>
</dbReference>
<dbReference type="EMBL" id="JBBWUH010000001">
    <property type="protein sequence ID" value="KAK8177845.1"/>
    <property type="molecule type" value="Genomic_DNA"/>
</dbReference>
<comment type="caution">
    <text evidence="2">The sequence shown here is derived from an EMBL/GenBank/DDBJ whole genome shotgun (WGS) entry which is preliminary data.</text>
</comment>
<dbReference type="Pfam" id="PF00264">
    <property type="entry name" value="Tyrosinase"/>
    <property type="match status" value="1"/>
</dbReference>
<feature type="domain" description="Tyrosinase copper-binding" evidence="1">
    <location>
        <begin position="54"/>
        <end position="197"/>
    </location>
</feature>